<dbReference type="InterPro" id="IPR017871">
    <property type="entry name" value="ABC_transporter-like_CS"/>
</dbReference>
<dbReference type="InterPro" id="IPR008995">
    <property type="entry name" value="Mo/tungstate-bd_C_term_dom"/>
</dbReference>
<dbReference type="InterPro" id="IPR027417">
    <property type="entry name" value="P-loop_NTPase"/>
</dbReference>
<proteinExistence type="predicted"/>
<dbReference type="Gene3D" id="2.40.50.100">
    <property type="match status" value="1"/>
</dbReference>
<dbReference type="SMART" id="SM00382">
    <property type="entry name" value="AAA"/>
    <property type="match status" value="1"/>
</dbReference>
<dbReference type="Pfam" id="PF00005">
    <property type="entry name" value="ABC_tran"/>
    <property type="match status" value="1"/>
</dbReference>
<dbReference type="AlphaFoldDB" id="A0A1M6BX44"/>
<dbReference type="SUPFAM" id="SSF52540">
    <property type="entry name" value="P-loop containing nucleoside triphosphate hydrolases"/>
    <property type="match status" value="1"/>
</dbReference>
<dbReference type="Gene3D" id="2.40.50.140">
    <property type="entry name" value="Nucleic acid-binding proteins"/>
    <property type="match status" value="1"/>
</dbReference>
<keyword evidence="3 6" id="KW-0067">ATP-binding</keyword>
<evidence type="ECO:0000256" key="2">
    <source>
        <dbReference type="ARBA" id="ARBA00022741"/>
    </source>
</evidence>
<dbReference type="SUPFAM" id="SSF50331">
    <property type="entry name" value="MOP-like"/>
    <property type="match status" value="1"/>
</dbReference>
<dbReference type="InterPro" id="IPR012340">
    <property type="entry name" value="NA-bd_OB-fold"/>
</dbReference>
<dbReference type="EC" id="7.6.2.9" evidence="4"/>
<accession>A0A1M6BX44</accession>
<dbReference type="OrthoDB" id="9802264at2"/>
<dbReference type="InterPro" id="IPR003593">
    <property type="entry name" value="AAA+_ATPase"/>
</dbReference>
<dbReference type="GO" id="GO:0005524">
    <property type="term" value="F:ATP binding"/>
    <property type="evidence" value="ECO:0007669"/>
    <property type="project" value="UniProtKB-KW"/>
</dbReference>
<organism evidence="6 7">
    <name type="scientific">Geosporobacter subterraneus DSM 17957</name>
    <dbReference type="NCBI Taxonomy" id="1121919"/>
    <lineage>
        <taxon>Bacteria</taxon>
        <taxon>Bacillati</taxon>
        <taxon>Bacillota</taxon>
        <taxon>Clostridia</taxon>
        <taxon>Peptostreptococcales</taxon>
        <taxon>Thermotaleaceae</taxon>
        <taxon>Geosporobacter</taxon>
    </lineage>
</organism>
<dbReference type="InterPro" id="IPR013611">
    <property type="entry name" value="Transp-assoc_OB_typ2"/>
</dbReference>
<sequence length="339" mass="38387">MNELQLINISKHFDQKIVLNEINFSVRKGELVSLLGPSGCGKTTLLKIIAGLLPPDGGQLLFDGNSILNIPVERRGTVMVFQDYLLFPHLNVWNNIGFGLRMAGKGREEQAKKINEMLELVELHGFEKKYPRELSGGQKQRVALARALAIEPKVLLLDEPFSNLDARLRESMRDFVCGLQKKLKITTILVTHDKEEALLSSDRIVLLLDGKVQQIGTPEEIYLMPKNREAANFLGKKNYLKGRIEKGIFYYSGGELKSEERADGTYWMMIRPEEIKLKKDKGNASAIIVDMRFAGDRIYYKVKLGEEMLECLMLPDTIFSIGEAVNLSMDLQNIILFPE</sequence>
<dbReference type="GO" id="GO:0043190">
    <property type="term" value="C:ATP-binding cassette (ABC) transporter complex"/>
    <property type="evidence" value="ECO:0007669"/>
    <property type="project" value="InterPro"/>
</dbReference>
<feature type="domain" description="ABC transporter" evidence="5">
    <location>
        <begin position="4"/>
        <end position="234"/>
    </location>
</feature>
<gene>
    <name evidence="6" type="ORF">SAMN02745975_00089</name>
</gene>
<dbReference type="GO" id="GO:0015418">
    <property type="term" value="F:ABC-type quaternary ammonium compound transporting activity"/>
    <property type="evidence" value="ECO:0007669"/>
    <property type="project" value="UniProtKB-EC"/>
</dbReference>
<evidence type="ECO:0000313" key="7">
    <source>
        <dbReference type="Proteomes" id="UP000184536"/>
    </source>
</evidence>
<dbReference type="FunFam" id="3.40.50.300:FF:000425">
    <property type="entry name" value="Probable ABC transporter, ATP-binding subunit"/>
    <property type="match status" value="1"/>
</dbReference>
<dbReference type="PANTHER" id="PTHR42781:SF4">
    <property type="entry name" value="SPERMIDINE_PUTRESCINE IMPORT ATP-BINDING PROTEIN POTA"/>
    <property type="match status" value="1"/>
</dbReference>
<reference evidence="7" key="1">
    <citation type="submission" date="2016-11" db="EMBL/GenBank/DDBJ databases">
        <authorList>
            <person name="Varghese N."/>
            <person name="Submissions S."/>
        </authorList>
    </citation>
    <scope>NUCLEOTIDE SEQUENCE [LARGE SCALE GENOMIC DNA]</scope>
    <source>
        <strain evidence="7">DSM 17957</strain>
    </source>
</reference>
<dbReference type="GO" id="GO:0016887">
    <property type="term" value="F:ATP hydrolysis activity"/>
    <property type="evidence" value="ECO:0007669"/>
    <property type="project" value="InterPro"/>
</dbReference>
<evidence type="ECO:0000313" key="6">
    <source>
        <dbReference type="EMBL" id="SHI53339.1"/>
    </source>
</evidence>
<keyword evidence="2" id="KW-0547">Nucleotide-binding</keyword>
<dbReference type="PROSITE" id="PS00211">
    <property type="entry name" value="ABC_TRANSPORTER_1"/>
    <property type="match status" value="1"/>
</dbReference>
<evidence type="ECO:0000256" key="1">
    <source>
        <dbReference type="ARBA" id="ARBA00022448"/>
    </source>
</evidence>
<dbReference type="Proteomes" id="UP000184536">
    <property type="component" value="Unassembled WGS sequence"/>
</dbReference>
<dbReference type="EMBL" id="FQZV01000003">
    <property type="protein sequence ID" value="SHI53339.1"/>
    <property type="molecule type" value="Genomic_DNA"/>
</dbReference>
<dbReference type="RefSeq" id="WP_110939405.1">
    <property type="nucleotide sequence ID" value="NZ_FQZV01000003.1"/>
</dbReference>
<dbReference type="InterPro" id="IPR050093">
    <property type="entry name" value="ABC_SmlMolc_Importer"/>
</dbReference>
<evidence type="ECO:0000256" key="4">
    <source>
        <dbReference type="ARBA" id="ARBA00066388"/>
    </source>
</evidence>
<protein>
    <recommendedName>
        <fullName evidence="4">ABC-type quaternary amine transporter</fullName>
        <ecNumber evidence="4">7.6.2.9</ecNumber>
    </recommendedName>
</protein>
<dbReference type="Gene3D" id="3.40.50.300">
    <property type="entry name" value="P-loop containing nucleotide triphosphate hydrolases"/>
    <property type="match status" value="1"/>
</dbReference>
<dbReference type="PANTHER" id="PTHR42781">
    <property type="entry name" value="SPERMIDINE/PUTRESCINE IMPORT ATP-BINDING PROTEIN POTA"/>
    <property type="match status" value="1"/>
</dbReference>
<keyword evidence="1" id="KW-0813">Transport</keyword>
<keyword evidence="7" id="KW-1185">Reference proteome</keyword>
<evidence type="ECO:0000256" key="3">
    <source>
        <dbReference type="ARBA" id="ARBA00022840"/>
    </source>
</evidence>
<name>A0A1M6BX44_9FIRM</name>
<dbReference type="Pfam" id="PF08402">
    <property type="entry name" value="TOBE_2"/>
    <property type="match status" value="1"/>
</dbReference>
<evidence type="ECO:0000259" key="5">
    <source>
        <dbReference type="PROSITE" id="PS50893"/>
    </source>
</evidence>
<dbReference type="InterPro" id="IPR003439">
    <property type="entry name" value="ABC_transporter-like_ATP-bd"/>
</dbReference>
<dbReference type="PROSITE" id="PS50893">
    <property type="entry name" value="ABC_TRANSPORTER_2"/>
    <property type="match status" value="1"/>
</dbReference>
<dbReference type="STRING" id="1121919.SAMN02745975_00089"/>